<dbReference type="SMART" id="SM00369">
    <property type="entry name" value="LRR_TYP"/>
    <property type="match status" value="6"/>
</dbReference>
<evidence type="ECO:0000256" key="9">
    <source>
        <dbReference type="ARBA" id="ARBA00023180"/>
    </source>
</evidence>
<dbReference type="FunFam" id="2.60.40.10:FF:001377">
    <property type="entry name" value="Matrix remodeling associated 5"/>
    <property type="match status" value="1"/>
</dbReference>
<accession>A0AAE0R5Q4</accession>
<feature type="domain" description="Ig-like" evidence="12">
    <location>
        <begin position="1401"/>
        <end position="1491"/>
    </location>
</feature>
<evidence type="ECO:0000256" key="4">
    <source>
        <dbReference type="ARBA" id="ARBA00022729"/>
    </source>
</evidence>
<keyword evidence="9" id="KW-0325">Glycoprotein</keyword>
<dbReference type="SMART" id="SM00409">
    <property type="entry name" value="IG"/>
    <property type="match status" value="11"/>
</dbReference>
<keyword evidence="4 11" id="KW-0732">Signal</keyword>
<dbReference type="SUPFAM" id="SSF48726">
    <property type="entry name" value="Immunoglobulin"/>
    <property type="match status" value="11"/>
</dbReference>
<dbReference type="InterPro" id="IPR003591">
    <property type="entry name" value="Leu-rich_rpt_typical-subtyp"/>
</dbReference>
<protein>
    <recommendedName>
        <fullName evidence="12">Ig-like domain-containing protein</fullName>
    </recommendedName>
</protein>
<dbReference type="InterPro" id="IPR036179">
    <property type="entry name" value="Ig-like_dom_sf"/>
</dbReference>
<keyword evidence="5" id="KW-0677">Repeat</keyword>
<comment type="caution">
    <text evidence="13">The sequence shown here is derived from an EMBL/GenBank/DDBJ whole genome shotgun (WGS) entry which is preliminary data.</text>
</comment>
<evidence type="ECO:0000256" key="11">
    <source>
        <dbReference type="SAM" id="SignalP"/>
    </source>
</evidence>
<feature type="domain" description="Ig-like" evidence="12">
    <location>
        <begin position="909"/>
        <end position="1002"/>
    </location>
</feature>
<evidence type="ECO:0000256" key="5">
    <source>
        <dbReference type="ARBA" id="ARBA00022737"/>
    </source>
</evidence>
<feature type="domain" description="Ig-like" evidence="12">
    <location>
        <begin position="713"/>
        <end position="800"/>
    </location>
</feature>
<evidence type="ECO:0000256" key="7">
    <source>
        <dbReference type="ARBA" id="ARBA00023136"/>
    </source>
</evidence>
<evidence type="ECO:0000256" key="6">
    <source>
        <dbReference type="ARBA" id="ARBA00022989"/>
    </source>
</evidence>
<dbReference type="InterPro" id="IPR003598">
    <property type="entry name" value="Ig_sub2"/>
</dbReference>
<evidence type="ECO:0000313" key="14">
    <source>
        <dbReference type="Proteomes" id="UP001274896"/>
    </source>
</evidence>
<dbReference type="Gene3D" id="2.60.40.10">
    <property type="entry name" value="Immunoglobulins"/>
    <property type="match status" value="11"/>
</dbReference>
<gene>
    <name evidence="13" type="ORF">QTP70_026255</name>
</gene>
<feature type="chain" id="PRO_5041919525" description="Ig-like domain-containing protein" evidence="11">
    <location>
        <begin position="36"/>
        <end position="1592"/>
    </location>
</feature>
<dbReference type="SMART" id="SM00082">
    <property type="entry name" value="LRRCT"/>
    <property type="match status" value="1"/>
</dbReference>
<feature type="domain" description="Ig-like" evidence="12">
    <location>
        <begin position="1497"/>
        <end position="1592"/>
    </location>
</feature>
<dbReference type="PROSITE" id="PS50835">
    <property type="entry name" value="IG_LIKE"/>
    <property type="match status" value="10"/>
</dbReference>
<evidence type="ECO:0000259" key="12">
    <source>
        <dbReference type="PROSITE" id="PS50835"/>
    </source>
</evidence>
<evidence type="ECO:0000256" key="10">
    <source>
        <dbReference type="ARBA" id="ARBA00023319"/>
    </source>
</evidence>
<keyword evidence="3" id="KW-0812">Transmembrane</keyword>
<feature type="domain" description="Ig-like" evidence="12">
    <location>
        <begin position="544"/>
        <end position="634"/>
    </location>
</feature>
<evidence type="ECO:0000256" key="2">
    <source>
        <dbReference type="ARBA" id="ARBA00022614"/>
    </source>
</evidence>
<comment type="subcellular location">
    <subcellularLocation>
        <location evidence="1">Membrane</location>
        <topology evidence="1">Single-pass membrane protein</topology>
    </subcellularLocation>
</comment>
<dbReference type="InterPro" id="IPR032675">
    <property type="entry name" value="LRR_dom_sf"/>
</dbReference>
<keyword evidence="6" id="KW-1133">Transmembrane helix</keyword>
<feature type="domain" description="Ig-like" evidence="12">
    <location>
        <begin position="1204"/>
        <end position="1300"/>
    </location>
</feature>
<evidence type="ECO:0000256" key="3">
    <source>
        <dbReference type="ARBA" id="ARBA00022692"/>
    </source>
</evidence>
<feature type="non-terminal residue" evidence="13">
    <location>
        <position position="1"/>
    </location>
</feature>
<reference evidence="13" key="1">
    <citation type="submission" date="2023-06" db="EMBL/GenBank/DDBJ databases">
        <title>Male Hemibagrus guttatus genome.</title>
        <authorList>
            <person name="Bian C."/>
        </authorList>
    </citation>
    <scope>NUCLEOTIDE SEQUENCE</scope>
    <source>
        <strain evidence="13">Male_cb2023</strain>
        <tissue evidence="13">Muscle</tissue>
    </source>
</reference>
<dbReference type="FunFam" id="2.60.40.10:FF:000537">
    <property type="entry name" value="immunoglobulin superfamily member 10"/>
    <property type="match status" value="1"/>
</dbReference>
<evidence type="ECO:0000256" key="8">
    <source>
        <dbReference type="ARBA" id="ARBA00023157"/>
    </source>
</evidence>
<dbReference type="SUPFAM" id="SSF52058">
    <property type="entry name" value="L domain-like"/>
    <property type="match status" value="1"/>
</dbReference>
<dbReference type="InterPro" id="IPR050467">
    <property type="entry name" value="LRFN"/>
</dbReference>
<dbReference type="InterPro" id="IPR013098">
    <property type="entry name" value="Ig_I-set"/>
</dbReference>
<dbReference type="GO" id="GO:0016020">
    <property type="term" value="C:membrane"/>
    <property type="evidence" value="ECO:0007669"/>
    <property type="project" value="UniProtKB-SubCell"/>
</dbReference>
<dbReference type="Pfam" id="PF13855">
    <property type="entry name" value="LRR_8"/>
    <property type="match status" value="1"/>
</dbReference>
<dbReference type="FunFam" id="2.60.40.10:FF:000621">
    <property type="entry name" value="Immunoglobulin superfamily member 10"/>
    <property type="match status" value="1"/>
</dbReference>
<dbReference type="InterPro" id="IPR013783">
    <property type="entry name" value="Ig-like_fold"/>
</dbReference>
<keyword evidence="8" id="KW-1015">Disulfide bond</keyword>
<evidence type="ECO:0000256" key="1">
    <source>
        <dbReference type="ARBA" id="ARBA00004167"/>
    </source>
</evidence>
<keyword evidence="7" id="KW-0472">Membrane</keyword>
<dbReference type="CDD" id="cd00096">
    <property type="entry name" value="Ig"/>
    <property type="match status" value="1"/>
</dbReference>
<dbReference type="PANTHER" id="PTHR45842">
    <property type="entry name" value="SYNAPTIC ADHESION-LIKE MOLECULE SALM"/>
    <property type="match status" value="1"/>
</dbReference>
<dbReference type="Pfam" id="PF07679">
    <property type="entry name" value="I-set"/>
    <property type="match status" value="8"/>
</dbReference>
<dbReference type="Gene3D" id="3.80.10.10">
    <property type="entry name" value="Ribonuclease Inhibitor"/>
    <property type="match status" value="2"/>
</dbReference>
<feature type="domain" description="Ig-like" evidence="12">
    <location>
        <begin position="1109"/>
        <end position="1196"/>
    </location>
</feature>
<dbReference type="SMART" id="SM00408">
    <property type="entry name" value="IGc2"/>
    <property type="match status" value="11"/>
</dbReference>
<dbReference type="InterPro" id="IPR003599">
    <property type="entry name" value="Ig_sub"/>
</dbReference>
<organism evidence="13 14">
    <name type="scientific">Hemibagrus guttatus</name>
    <dbReference type="NCBI Taxonomy" id="175788"/>
    <lineage>
        <taxon>Eukaryota</taxon>
        <taxon>Metazoa</taxon>
        <taxon>Chordata</taxon>
        <taxon>Craniata</taxon>
        <taxon>Vertebrata</taxon>
        <taxon>Euteleostomi</taxon>
        <taxon>Actinopterygii</taxon>
        <taxon>Neopterygii</taxon>
        <taxon>Teleostei</taxon>
        <taxon>Ostariophysi</taxon>
        <taxon>Siluriformes</taxon>
        <taxon>Bagridae</taxon>
        <taxon>Hemibagrus</taxon>
    </lineage>
</organism>
<dbReference type="Pfam" id="PF13927">
    <property type="entry name" value="Ig_3"/>
    <property type="match status" value="3"/>
</dbReference>
<dbReference type="InterPro" id="IPR001611">
    <property type="entry name" value="Leu-rich_rpt"/>
</dbReference>
<proteinExistence type="predicted"/>
<dbReference type="SMART" id="SM00013">
    <property type="entry name" value="LRRNT"/>
    <property type="match status" value="1"/>
</dbReference>
<dbReference type="Proteomes" id="UP001274896">
    <property type="component" value="Unassembled WGS sequence"/>
</dbReference>
<feature type="signal peptide" evidence="11">
    <location>
        <begin position="1"/>
        <end position="35"/>
    </location>
</feature>
<keyword evidence="14" id="KW-1185">Reference proteome</keyword>
<feature type="domain" description="Ig-like" evidence="12">
    <location>
        <begin position="809"/>
        <end position="899"/>
    </location>
</feature>
<keyword evidence="2" id="KW-0433">Leucine-rich repeat</keyword>
<dbReference type="InterPro" id="IPR000483">
    <property type="entry name" value="Cys-rich_flank_reg_C"/>
</dbReference>
<sequence>FNMKLCERRRRMGAVSGCLLVMLTLLVLFPDVAVSCPRPCACYVPSEVHCTFRSLTLIPSGVPRLVRRMNLGFNSISQLDKDSLAELRKLELLMMHGNNIHQVQEGVFRDLMSLQVLKMSYNKVKVITGRTLSGLTRLVRLHLDNNHIEFIHPDAFRGMTSLRLLHLEGNYLQKLHPSTFSTFSLLNHFLVSTIKHLYLADNYLTFLPREMLRNMPHLESLFLNGNPWTCDCRLEWLQDWMARHSGVMMCKKDKTHATDQLCPVCSSPQHLSGKQISEQKDFQCTGPIISYSPGKDISQEEHLSELLSLEDFKPPFGNIVLNLTDEHGNTVDLRCQVVKPRESAEITWNYTESLQISANMTLLFDLECPIDREKYTRLWRLLAYYSEVALHLSREIMLSKEPELSYRYRQDIERDAYYYTGVRANTLSHPSWLMQSYVNVKLNRPYSTSKAVKLIFTTQMSSTTDSEQARQQKRSWVMIKQNNATQTTFSSVLGSMIEMDCSVVSSGAPTIQWMLPDGSKVRASFNSPNNRLSVSSTVVESSRPPVGEEVKIAFEKFVGESVYLPCNTTASPDADVNWIFPDGSVMNAKANSSRGFIFSNGTLFIPHCRPHDNGNYKCVALNQHGEDTLSAKITVKRRQGTQPLRRYPMGPLSAAGAVISANSRIQRFEVQPSGSLIIHNVQLQDRGQYVCTARNQYGIDRMVVTLMVLAQMPKILHPWQHDMTVYLGDYVNLECQAQGLSHPQISWVLPNQTVVQAVSMREQRLMLFSNGTLHLKQARYPDSGIYKCIVSNVAGAATISIRLHVTALPPIIQQQRQENHTISEGQTMYIHCSAKGAPNPVIRWVTFSGMQIRPSQFINGNLFVFPNGTLYIRNPTEKDSGTYECVALNVMGIARRRVSVMVKKAFSTAKITFTSPLRTDVSYGGYLRLDCSASGSPEPKIIWKTPAKKLIDAHFSFDHRMKVFSNGSLTIQSVTDKDHGDYLCLARNKFGDDFVLLKVTVMMKAAKIERQQFNNHKVLYGGDLKVDCVASGLPNPEIKWSLPDGTMINTIMQSDDNGVRTKRYIVFDNGTLYFNDVGIKEEGDYTCYAENQIGKDEMKIRIRVVAAAPTIQNNTFEVIKVSHGEAASLTCRAIAQPSPTITWLSPNNHIIALPASDKYQLTNDGTLQIHKVQLLDRGNYTCLATNTAGTDKKVVSVEVVTSAPIINGLKSPVTRAEETAEKDQRVLLHCKAEGTPYPQVMWIMPENVVLPTPYYGSRFMVHRNGTLEIRNLRKSDSLQLVCIARNEVGEARLQVQLHVTEHVEKPKLKSLATETVQLTSGVSVILNCSMEGPPYPEITWFLPSGTTLLSGTSIFRFKHLPDGALIIREPSVSEEGIYRCVGRNSEGSVERRVTLQSSQKPVISSKYSSLVSIINGENLQLNCLSSGNPEPKLTWTLPSGETLTRPQRMGRYTIFDNGTLTVQQASVYDRGTYLCNSANEHGSSSMSVAVIVIAYPPRITAGPSAVTYGRPGIAIKLDCMAIGIPKPEVLWEMPDKFQLKSGPQVRLYGNRYIHPQGSLVIQNPSNRDSGFYKCTAKNLIGSDSKATYVYVF</sequence>
<feature type="domain" description="Ig-like" evidence="12">
    <location>
        <begin position="1306"/>
        <end position="1396"/>
    </location>
</feature>
<evidence type="ECO:0000313" key="13">
    <source>
        <dbReference type="EMBL" id="KAK3543662.1"/>
    </source>
</evidence>
<dbReference type="InterPro" id="IPR007110">
    <property type="entry name" value="Ig-like_dom"/>
</dbReference>
<dbReference type="FunFam" id="2.60.40.10:FF:000032">
    <property type="entry name" value="palladin isoform X1"/>
    <property type="match status" value="1"/>
</dbReference>
<dbReference type="FunFam" id="2.60.40.10:FF:000076">
    <property type="entry name" value="Leucine-rich repeat and Ig domain-containing 4"/>
    <property type="match status" value="3"/>
</dbReference>
<feature type="domain" description="Ig-like" evidence="12">
    <location>
        <begin position="1006"/>
        <end position="1101"/>
    </location>
</feature>
<dbReference type="InterPro" id="IPR000372">
    <property type="entry name" value="LRRNT"/>
</dbReference>
<dbReference type="EMBL" id="JAUCMX010000006">
    <property type="protein sequence ID" value="KAK3543662.1"/>
    <property type="molecule type" value="Genomic_DNA"/>
</dbReference>
<name>A0AAE0R5Q4_9TELE</name>
<keyword evidence="10" id="KW-0393">Immunoglobulin domain</keyword>
<dbReference type="PANTHER" id="PTHR45842:SF4">
    <property type="entry name" value="MATRIX-REMODELING-ASSOCIATED PROTEIN 5"/>
    <property type="match status" value="1"/>
</dbReference>